<evidence type="ECO:0000313" key="6">
    <source>
        <dbReference type="Proteomes" id="UP001058072"/>
    </source>
</evidence>
<keyword evidence="2" id="KW-1133">Transmembrane helix</keyword>
<feature type="transmembrane region" description="Helical" evidence="2">
    <location>
        <begin position="50"/>
        <end position="73"/>
    </location>
</feature>
<keyword evidence="2" id="KW-0472">Membrane</keyword>
<dbReference type="Proteomes" id="UP001058072">
    <property type="component" value="Chromosome"/>
</dbReference>
<dbReference type="Proteomes" id="UP001058016">
    <property type="component" value="Chromosome"/>
</dbReference>
<protein>
    <submittedName>
        <fullName evidence="4">Uncharacterized protein</fullName>
    </submittedName>
</protein>
<name>A0A9Q9CLR4_9FIRM</name>
<sequence length="229" mass="27155">MRTKTQKNFHKEMKRYEKKRKKSGQQDPLSYIYKEKNDYIPPTGGGMRIISYWFIFMVRVAFIIGLLSFTGLIDPILNRFKKEDLTTPIHESLMNEQQILFNYLDKYDHYINKAHEIIERYNEGRLEEIEIYALQKVLMESISFTEEAQNPLLVNLNEAIIIYHANLISWLDTLVHPEQETINESILKLQGQQSQVMNELVKVFDQAGVTYHYNEDFSISYQRMSTKVE</sequence>
<reference evidence="4 5" key="1">
    <citation type="submission" date="2021-03" db="EMBL/GenBank/DDBJ databases">
        <title>Comparative Genomics and Metabolomics in the genus Turicibacter.</title>
        <authorList>
            <person name="Maki J."/>
            <person name="Looft T."/>
        </authorList>
    </citation>
    <scope>NUCLEOTIDE SEQUENCE</scope>
    <source>
        <strain evidence="4">ISU324</strain>
        <strain evidence="3 5">MMM721</strain>
    </source>
</reference>
<keyword evidence="5" id="KW-1185">Reference proteome</keyword>
<dbReference type="EMBL" id="CP071249">
    <property type="protein sequence ID" value="UUF05773.1"/>
    <property type="molecule type" value="Genomic_DNA"/>
</dbReference>
<dbReference type="EMBL" id="CP071250">
    <property type="protein sequence ID" value="UUF08784.1"/>
    <property type="molecule type" value="Genomic_DNA"/>
</dbReference>
<gene>
    <name evidence="3" type="ORF">J0J69_12155</name>
    <name evidence="4" type="ORF">J0J70_01805</name>
</gene>
<evidence type="ECO:0000313" key="5">
    <source>
        <dbReference type="Proteomes" id="UP001058016"/>
    </source>
</evidence>
<evidence type="ECO:0000256" key="1">
    <source>
        <dbReference type="SAM" id="MobiDB-lite"/>
    </source>
</evidence>
<organism evidence="4 6">
    <name type="scientific">Turicibacter bilis</name>
    <dbReference type="NCBI Taxonomy" id="2735723"/>
    <lineage>
        <taxon>Bacteria</taxon>
        <taxon>Bacillati</taxon>
        <taxon>Bacillota</taxon>
        <taxon>Erysipelotrichia</taxon>
        <taxon>Erysipelotrichales</taxon>
        <taxon>Turicibacteraceae</taxon>
        <taxon>Turicibacter</taxon>
    </lineage>
</organism>
<proteinExistence type="predicted"/>
<keyword evidence="2" id="KW-0812">Transmembrane</keyword>
<accession>A0A9Q9CLR4</accession>
<evidence type="ECO:0000313" key="3">
    <source>
        <dbReference type="EMBL" id="UUF05773.1"/>
    </source>
</evidence>
<feature type="region of interest" description="Disordered" evidence="1">
    <location>
        <begin position="1"/>
        <end position="23"/>
    </location>
</feature>
<evidence type="ECO:0000256" key="2">
    <source>
        <dbReference type="SAM" id="Phobius"/>
    </source>
</evidence>
<dbReference type="RefSeq" id="WP_212723761.1">
    <property type="nucleotide sequence ID" value="NZ_CP071249.1"/>
</dbReference>
<dbReference type="AlphaFoldDB" id="A0A9Q9CLR4"/>
<evidence type="ECO:0000313" key="4">
    <source>
        <dbReference type="EMBL" id="UUF08784.1"/>
    </source>
</evidence>